<protein>
    <submittedName>
        <fullName evidence="2">Uncharacterized protein</fullName>
    </submittedName>
</protein>
<keyword evidence="3" id="KW-1185">Reference proteome</keyword>
<dbReference type="EMBL" id="LN891070">
    <property type="protein sequence ID" value="CUS09781.1"/>
    <property type="molecule type" value="Genomic_DNA"/>
</dbReference>
<proteinExistence type="predicted"/>
<organism evidence="2 3">
    <name type="scientific">Tuber aestivum</name>
    <name type="common">summer truffle</name>
    <dbReference type="NCBI Taxonomy" id="59557"/>
    <lineage>
        <taxon>Eukaryota</taxon>
        <taxon>Fungi</taxon>
        <taxon>Dikarya</taxon>
        <taxon>Ascomycota</taxon>
        <taxon>Pezizomycotina</taxon>
        <taxon>Pezizomycetes</taxon>
        <taxon>Pezizales</taxon>
        <taxon>Tuberaceae</taxon>
        <taxon>Tuber</taxon>
    </lineage>
</organism>
<feature type="transmembrane region" description="Helical" evidence="1">
    <location>
        <begin position="413"/>
        <end position="439"/>
    </location>
</feature>
<keyword evidence="1" id="KW-0812">Transmembrane</keyword>
<feature type="transmembrane region" description="Helical" evidence="1">
    <location>
        <begin position="488"/>
        <end position="506"/>
    </location>
</feature>
<dbReference type="Proteomes" id="UP001412239">
    <property type="component" value="Unassembled WGS sequence"/>
</dbReference>
<accession>A0A292PSL9</accession>
<sequence>MPRILNIRTISTVLSILSWIFLLLPAIQALPLPSLIARATRKEVTVTRERVCLRPAPWTQILSFFLTNYIARIATFKKTSGYKGSRDHVRTAISLFVPFYGISQAAETIARGARFLGRDELGGALHAGALCVVQRLENWRPRNGDTVYGCVIKPPPSRKGRKRRRGRKKDPRIYNIDTREAIIQIQLPTMKQMYEPENWKIQGQYRLPEGYCFSFLPAGTSLSPINPHTNREDIVIASSYGTAKSFTGVLQIIISVFTLYSSSSDQVHLYGYAAFGFSVIPYTIMSFLNAIANSIEADYDTLFMVESDVMVEAYERTGEEFVGAVAALKQVDGKVVVDLKFRWSAERGWRAYEVDEDGEEMGRRWRVTFEEEEINNEHFSTPARINENAAIIVVPAEGRYRLQEKVVKFSQKVYNFSVFIIIFISLVIPYIVLGSLSHFKAADSTTRQRTFMMGWLVVGQVIGVVDLIESTGGGKKRWWDLLEDSIKVVIVIAGFAFAVGGFIEAGRMMRNFGFCFRT</sequence>
<evidence type="ECO:0000313" key="2">
    <source>
        <dbReference type="EMBL" id="CUS09781.1"/>
    </source>
</evidence>
<reference evidence="2" key="1">
    <citation type="submission" date="2015-10" db="EMBL/GenBank/DDBJ databases">
        <authorList>
            <person name="Regsiter A."/>
            <person name="william w."/>
        </authorList>
    </citation>
    <scope>NUCLEOTIDE SEQUENCE</scope>
    <source>
        <strain evidence="2">Montdore</strain>
    </source>
</reference>
<dbReference type="AlphaFoldDB" id="A0A292PSL9"/>
<gene>
    <name evidence="2" type="ORF">GSTUAT00006140001</name>
</gene>
<evidence type="ECO:0000256" key="1">
    <source>
        <dbReference type="SAM" id="Phobius"/>
    </source>
</evidence>
<keyword evidence="1" id="KW-1133">Transmembrane helix</keyword>
<feature type="transmembrane region" description="Helical" evidence="1">
    <location>
        <begin position="451"/>
        <end position="468"/>
    </location>
</feature>
<name>A0A292PSL9_9PEZI</name>
<evidence type="ECO:0000313" key="3">
    <source>
        <dbReference type="Proteomes" id="UP001412239"/>
    </source>
</evidence>
<keyword evidence="1" id="KW-0472">Membrane</keyword>